<name>U5QJW1_GLOK1</name>
<dbReference type="PROSITE" id="PS51257">
    <property type="entry name" value="PROKAR_LIPOPROTEIN"/>
    <property type="match status" value="1"/>
</dbReference>
<proteinExistence type="predicted"/>
<gene>
    <name evidence="2" type="ORF">GKIL_1699</name>
</gene>
<dbReference type="EMBL" id="CP003587">
    <property type="protein sequence ID" value="AGY57945.1"/>
    <property type="molecule type" value="Genomic_DNA"/>
</dbReference>
<dbReference type="HOGENOM" id="CLU_2493507_0_0_3"/>
<keyword evidence="1" id="KW-0812">Transmembrane</keyword>
<keyword evidence="3" id="KW-1185">Reference proteome</keyword>
<reference evidence="2 3" key="1">
    <citation type="journal article" date="2013" name="PLoS ONE">
        <title>Cultivation and Complete Genome Sequencing of Gloeobacter kilaueensis sp. nov., from a Lava Cave in Kilauea Caldera, Hawai'i.</title>
        <authorList>
            <person name="Saw J.H."/>
            <person name="Schatz M."/>
            <person name="Brown M.V."/>
            <person name="Kunkel D.D."/>
            <person name="Foster J.S."/>
            <person name="Shick H."/>
            <person name="Christensen S."/>
            <person name="Hou S."/>
            <person name="Wan X."/>
            <person name="Donachie S.P."/>
        </authorList>
    </citation>
    <scope>NUCLEOTIDE SEQUENCE [LARGE SCALE GENOMIC DNA]</scope>
    <source>
        <strain evidence="3">JS</strain>
    </source>
</reference>
<accession>U5QJW1</accession>
<dbReference type="RefSeq" id="WP_023173064.1">
    <property type="nucleotide sequence ID" value="NC_022600.1"/>
</dbReference>
<keyword evidence="1" id="KW-0472">Membrane</keyword>
<evidence type="ECO:0000313" key="3">
    <source>
        <dbReference type="Proteomes" id="UP000017396"/>
    </source>
</evidence>
<feature type="transmembrane region" description="Helical" evidence="1">
    <location>
        <begin position="38"/>
        <end position="59"/>
    </location>
</feature>
<protein>
    <submittedName>
        <fullName evidence="2">Uncharacterized protein</fullName>
    </submittedName>
</protein>
<sequence length="86" mass="8591">MKKRLTLLGLGTVACGACFLLLILPTLAGIAASGFVAGLICQSGLIAAVAAAVLIAIVLHRQLRACAMACSVEGICGCGLSPEPRP</sequence>
<keyword evidence="1" id="KW-1133">Transmembrane helix</keyword>
<dbReference type="AlphaFoldDB" id="U5QJW1"/>
<dbReference type="KEGG" id="glj:GKIL_1699"/>
<dbReference type="STRING" id="1183438.GKIL_1699"/>
<evidence type="ECO:0000256" key="1">
    <source>
        <dbReference type="SAM" id="Phobius"/>
    </source>
</evidence>
<dbReference type="Proteomes" id="UP000017396">
    <property type="component" value="Chromosome"/>
</dbReference>
<evidence type="ECO:0000313" key="2">
    <source>
        <dbReference type="EMBL" id="AGY57945.1"/>
    </source>
</evidence>
<organism evidence="2 3">
    <name type="scientific">Gloeobacter kilaueensis (strain ATCC BAA-2537 / CCAP 1431/1 / ULC 316 / JS1)</name>
    <dbReference type="NCBI Taxonomy" id="1183438"/>
    <lineage>
        <taxon>Bacteria</taxon>
        <taxon>Bacillati</taxon>
        <taxon>Cyanobacteriota</taxon>
        <taxon>Cyanophyceae</taxon>
        <taxon>Gloeobacterales</taxon>
        <taxon>Gloeobacteraceae</taxon>
        <taxon>Gloeobacter</taxon>
    </lineage>
</organism>